<keyword evidence="4" id="KW-0732">Signal</keyword>
<protein>
    <submittedName>
        <fullName evidence="9">Cna B-type domain-containing protein</fullName>
    </submittedName>
</protein>
<comment type="caution">
    <text evidence="9">The sequence shown here is derived from an EMBL/GenBank/DDBJ whole genome shotgun (WGS) entry which is preliminary data.</text>
</comment>
<keyword evidence="3" id="KW-0964">Secreted</keyword>
<dbReference type="CDD" id="cd00222">
    <property type="entry name" value="CollagenBindB"/>
    <property type="match status" value="1"/>
</dbReference>
<evidence type="ECO:0000256" key="4">
    <source>
        <dbReference type="ARBA" id="ARBA00022729"/>
    </source>
</evidence>
<feature type="transmembrane region" description="Helical" evidence="7">
    <location>
        <begin position="26"/>
        <end position="47"/>
    </location>
</feature>
<keyword evidence="7" id="KW-0812">Transmembrane</keyword>
<evidence type="ECO:0000313" key="9">
    <source>
        <dbReference type="EMBL" id="MBC8537933.1"/>
    </source>
</evidence>
<dbReference type="Proteomes" id="UP000617951">
    <property type="component" value="Unassembled WGS sequence"/>
</dbReference>
<evidence type="ECO:0000256" key="5">
    <source>
        <dbReference type="ARBA" id="ARBA00023088"/>
    </source>
</evidence>
<keyword evidence="2" id="KW-0134">Cell wall</keyword>
<evidence type="ECO:0000313" key="10">
    <source>
        <dbReference type="Proteomes" id="UP000617951"/>
    </source>
</evidence>
<accession>A0A926HW34</accession>
<feature type="domain" description="CNA-B" evidence="8">
    <location>
        <begin position="1407"/>
        <end position="1494"/>
    </location>
</feature>
<dbReference type="SUPFAM" id="SSF49401">
    <property type="entry name" value="Bacterial adhesins"/>
    <property type="match status" value="1"/>
</dbReference>
<dbReference type="EMBL" id="JACRSS010000001">
    <property type="protein sequence ID" value="MBC8537933.1"/>
    <property type="molecule type" value="Genomic_DNA"/>
</dbReference>
<dbReference type="NCBIfam" id="TIGR01167">
    <property type="entry name" value="LPXTG_anchor"/>
    <property type="match status" value="1"/>
</dbReference>
<dbReference type="Gene3D" id="2.60.40.1140">
    <property type="entry name" value="Collagen-binding surface protein Cna, B-type domain"/>
    <property type="match status" value="1"/>
</dbReference>
<evidence type="ECO:0000256" key="7">
    <source>
        <dbReference type="SAM" id="Phobius"/>
    </source>
</evidence>
<keyword evidence="5" id="KW-0572">Peptidoglycan-anchor</keyword>
<dbReference type="GO" id="GO:0007155">
    <property type="term" value="P:cell adhesion"/>
    <property type="evidence" value="ECO:0007669"/>
    <property type="project" value="InterPro"/>
</dbReference>
<proteinExistence type="predicted"/>
<evidence type="ECO:0000256" key="6">
    <source>
        <dbReference type="SAM" id="MobiDB-lite"/>
    </source>
</evidence>
<name>A0A926HW34_9FIRM</name>
<dbReference type="SUPFAM" id="SSF49478">
    <property type="entry name" value="Cna protein B-type domain"/>
    <property type="match status" value="1"/>
</dbReference>
<dbReference type="RefSeq" id="WP_249279754.1">
    <property type="nucleotide sequence ID" value="NZ_JACRSS010000001.1"/>
</dbReference>
<keyword evidence="10" id="KW-1185">Reference proteome</keyword>
<sequence length="1552" mass="170037">MSSKNEKPQGLKHIQERKIQRRWRKLALILGAAVAVITTALLVLPALTMENGTPMLQCQLELHEHTDACYDNQGNIICGYADFVVHTHDDSCYSEDGTLICPLKEIKTHSHDASCYREIPVLVCGQEETQGHTHTDACYEQKNSGKLICGQEEAEGHSHGEACYREVPTLACGQEEAEDHIHTDACYKNQKELICGQEEQEGHTHDESCYEKEPELTCGKEESQGHVHGEACYELRRELACGQEEILLHTHDSGCFDADGNIICGKTEIREHVHDDSCIPPEKTEEEASGASAREDESWATVSKPGFVMQKGRFAAARANAGRSTDFGQYITQVSIKKEVDGSWVEAGQLTSGDSVRVTISYTIPAGIVGEDSRTIHYQLPQGIGLREREEGTVMNGSDAVGTYSIDTNGMITMTFDHVFADDQPFTGDLTFGGTVTATGGEEDDEIIFGGSGGSITVTPKEEESDISIAKAGWYEASAQAIGYTIKVSSEKGTDGPVSLTDAFLTGNISYDMDFSGYSFKITGADGQEITGYQLSVSDSSPASFTLTGLPALKAGDSYTITYAAVPDFESIEPGDGYLQFTNRAMARDNKNEAEAQINTVVSKAMAYKEGTYDAVARKVSWTIALNQNMQDIRGYVLKDTLVCRDASGKTYTVALPEEVSITPYLGSNPIGESSVIPLPYTFPENLSDEYATCSYLITYETDLPEGVPEGTALTFQNKVIFGQYEAEAEVAVPMPGELEYDVQKAFWGTADSSKTMNWASLITYPQDSAVIPDSLTYVDWILDVMKEDESFLSGTHYTTANLLSGAYLTSADEKILLTYGEDYTVQVVPQSAMPDVSGIKDVYAYLYMDYAAIDRMVTWYGLDEVYASGKPDEPLSMLKITFTRGALEKLNGQSILIHYQTTLAEEKLPEDIQLTVGNLARIPADFFYASTSHMFHERLNKQVSPTGVVEGSTDTGSYTDNPLTLNSGDTGGVLHYRILLSGYDNGKEIVVKDTLPAGTELVQDSVVLRNHAGGDGSFTDSTSDAWYLSVETQKEDDGTTEVTFTIRHQSDFQNAMFGIYYDVSFADDSAWKNGEARIYENNAVWDGETDSTTTTVRKTLPILEKTGEQIFNENGEPTDGVRYYVAVNPDGRDLHPDSAAITLTDQMKVPAGSAATLRLETVAVYRYDPDAEEDHYCGNPIDPAQYRVEFDSQNDKIVFTLPDSTPCIVVYEYTIERGSAAAVDIEVFNTATLSGQAETSSGSGIIIEEQTSGASVNKATLTIYKYDSENAADLLSGARFKLERYEHKADGSHDWALTALTAQGPDGTFVVNENGYIVLSFVDYVEDGSLYNTLYRLTEVEAPPGYETGGEPYYFVWMEKGATREETIAQMQDTWAGTGIPSAGVKFIEYSTNDSLNIPNDPVSLTVEKVWQDEDGALLETPEVEKVTATLYQWNGEEKNKYETVELNGENGWSHTWTELPKTAENGGEYRYTVEEEHISGYETTYSPNNAEGVQTGTLTIINKKGTEYVLPETGGSGPALYTAAGLILIGASFAGGQYLRRKRGKKGETS</sequence>
<dbReference type="Gene3D" id="2.60.40.740">
    <property type="match status" value="1"/>
</dbReference>
<dbReference type="Gene3D" id="2.60.40.10">
    <property type="entry name" value="Immunoglobulins"/>
    <property type="match status" value="1"/>
</dbReference>
<comment type="subcellular location">
    <subcellularLocation>
        <location evidence="1">Secreted</location>
        <location evidence="1">Cell wall</location>
    </subcellularLocation>
</comment>
<feature type="region of interest" description="Disordered" evidence="6">
    <location>
        <begin position="277"/>
        <end position="299"/>
    </location>
</feature>
<reference evidence="9" key="1">
    <citation type="submission" date="2020-08" db="EMBL/GenBank/DDBJ databases">
        <title>Genome public.</title>
        <authorList>
            <person name="Liu C."/>
            <person name="Sun Q."/>
        </authorList>
    </citation>
    <scope>NUCLEOTIDE SEQUENCE</scope>
    <source>
        <strain evidence="9">NSJ-63</strain>
    </source>
</reference>
<keyword evidence="7" id="KW-1133">Transmembrane helix</keyword>
<organism evidence="9 10">
    <name type="scientific">Guopingia tenuis</name>
    <dbReference type="NCBI Taxonomy" id="2763656"/>
    <lineage>
        <taxon>Bacteria</taxon>
        <taxon>Bacillati</taxon>
        <taxon>Bacillota</taxon>
        <taxon>Clostridia</taxon>
        <taxon>Christensenellales</taxon>
        <taxon>Christensenellaceae</taxon>
        <taxon>Guopingia</taxon>
    </lineage>
</organism>
<dbReference type="InterPro" id="IPR011252">
    <property type="entry name" value="Fibrogen-bd_dom1"/>
</dbReference>
<gene>
    <name evidence="9" type="ORF">H8693_03155</name>
</gene>
<keyword evidence="7" id="KW-0472">Membrane</keyword>
<dbReference type="InterPro" id="IPR013783">
    <property type="entry name" value="Ig-like_fold"/>
</dbReference>
<evidence type="ECO:0000259" key="8">
    <source>
        <dbReference type="Pfam" id="PF05738"/>
    </source>
</evidence>
<dbReference type="InterPro" id="IPR008454">
    <property type="entry name" value="Collagen-bd_Cna-like_B-typ_dom"/>
</dbReference>
<dbReference type="InterPro" id="IPR008966">
    <property type="entry name" value="Adhesion_dom_sf"/>
</dbReference>
<evidence type="ECO:0000256" key="3">
    <source>
        <dbReference type="ARBA" id="ARBA00022525"/>
    </source>
</evidence>
<dbReference type="Gene3D" id="2.60.40.1280">
    <property type="match status" value="1"/>
</dbReference>
<dbReference type="Pfam" id="PF05738">
    <property type="entry name" value="Cna_B"/>
    <property type="match status" value="1"/>
</dbReference>
<feature type="transmembrane region" description="Helical" evidence="7">
    <location>
        <begin position="1521"/>
        <end position="1541"/>
    </location>
</feature>
<evidence type="ECO:0000256" key="2">
    <source>
        <dbReference type="ARBA" id="ARBA00022512"/>
    </source>
</evidence>
<evidence type="ECO:0000256" key="1">
    <source>
        <dbReference type="ARBA" id="ARBA00004191"/>
    </source>
</evidence>